<dbReference type="SMART" id="SM00835">
    <property type="entry name" value="Cupin_1"/>
    <property type="match status" value="2"/>
</dbReference>
<dbReference type="CDD" id="cd02245">
    <property type="entry name" value="cupin_7S_vicilin-like_C"/>
    <property type="match status" value="1"/>
</dbReference>
<dbReference type="PANTHER" id="PTHR31189:SF13">
    <property type="entry name" value="CUPINCIN"/>
    <property type="match status" value="1"/>
</dbReference>
<feature type="coiled-coil region" evidence="1">
    <location>
        <begin position="60"/>
        <end position="87"/>
    </location>
</feature>
<keyword evidence="1" id="KW-0175">Coiled coil</keyword>
<keyword evidence="6" id="KW-1185">Reference proteome</keyword>
<evidence type="ECO:0000313" key="6">
    <source>
        <dbReference type="Proteomes" id="UP000298416"/>
    </source>
</evidence>
<evidence type="ECO:0000256" key="2">
    <source>
        <dbReference type="SAM" id="MobiDB-lite"/>
    </source>
</evidence>
<feature type="compositionally biased region" description="Basic and acidic residues" evidence="2">
    <location>
        <begin position="97"/>
        <end position="113"/>
    </location>
</feature>
<gene>
    <name evidence="5" type="ORF">SASPL_111141</name>
</gene>
<feature type="signal peptide" evidence="3">
    <location>
        <begin position="1"/>
        <end position="20"/>
    </location>
</feature>
<feature type="chain" id="PRO_5036446033" description="Cupin type-1 domain-containing protein" evidence="3">
    <location>
        <begin position="21"/>
        <end position="527"/>
    </location>
</feature>
<dbReference type="AlphaFoldDB" id="A0A8X9A243"/>
<evidence type="ECO:0000313" key="5">
    <source>
        <dbReference type="EMBL" id="KAG6426902.1"/>
    </source>
</evidence>
<dbReference type="CDD" id="cd02244">
    <property type="entry name" value="cupin_7S_vicilin-like_N"/>
    <property type="match status" value="1"/>
</dbReference>
<dbReference type="PANTHER" id="PTHR31189">
    <property type="entry name" value="OS03G0336100 PROTEIN-RELATED"/>
    <property type="match status" value="1"/>
</dbReference>
<dbReference type="SUPFAM" id="SSF51182">
    <property type="entry name" value="RmlC-like cupins"/>
    <property type="match status" value="1"/>
</dbReference>
<organism evidence="5">
    <name type="scientific">Salvia splendens</name>
    <name type="common">Scarlet sage</name>
    <dbReference type="NCBI Taxonomy" id="180675"/>
    <lineage>
        <taxon>Eukaryota</taxon>
        <taxon>Viridiplantae</taxon>
        <taxon>Streptophyta</taxon>
        <taxon>Embryophyta</taxon>
        <taxon>Tracheophyta</taxon>
        <taxon>Spermatophyta</taxon>
        <taxon>Magnoliopsida</taxon>
        <taxon>eudicotyledons</taxon>
        <taxon>Gunneridae</taxon>
        <taxon>Pentapetalae</taxon>
        <taxon>asterids</taxon>
        <taxon>lamiids</taxon>
        <taxon>Lamiales</taxon>
        <taxon>Lamiaceae</taxon>
        <taxon>Nepetoideae</taxon>
        <taxon>Mentheae</taxon>
        <taxon>Salviinae</taxon>
        <taxon>Salvia</taxon>
        <taxon>Salvia subgen. Calosphace</taxon>
        <taxon>core Calosphace</taxon>
    </lineage>
</organism>
<dbReference type="InterPro" id="IPR014710">
    <property type="entry name" value="RmlC-like_jellyroll"/>
</dbReference>
<evidence type="ECO:0000259" key="4">
    <source>
        <dbReference type="SMART" id="SM00835"/>
    </source>
</evidence>
<evidence type="ECO:0000256" key="3">
    <source>
        <dbReference type="SAM" id="SignalP"/>
    </source>
</evidence>
<dbReference type="EMBL" id="PNBA02000004">
    <property type="protein sequence ID" value="KAG6426902.1"/>
    <property type="molecule type" value="Genomic_DNA"/>
</dbReference>
<dbReference type="InterPro" id="IPR050253">
    <property type="entry name" value="Seed_Storage-Functional"/>
</dbReference>
<dbReference type="Proteomes" id="UP000298416">
    <property type="component" value="Unassembled WGS sequence"/>
</dbReference>
<name>A0A8X9A243_SALSN</name>
<protein>
    <recommendedName>
        <fullName evidence="4">Cupin type-1 domain-containing protein</fullName>
    </recommendedName>
</protein>
<comment type="caution">
    <text evidence="5">The sequence shown here is derived from an EMBL/GenBank/DDBJ whole genome shotgun (WGS) entry which is preliminary data.</text>
</comment>
<reference evidence="5" key="1">
    <citation type="submission" date="2018-01" db="EMBL/GenBank/DDBJ databases">
        <authorList>
            <person name="Mao J.F."/>
        </authorList>
    </citation>
    <scope>NUCLEOTIDE SEQUENCE</scope>
    <source>
        <strain evidence="5">Huo1</strain>
        <tissue evidence="5">Leaf</tissue>
    </source>
</reference>
<reference evidence="5" key="2">
    <citation type="submission" date="2020-08" db="EMBL/GenBank/DDBJ databases">
        <title>Plant Genome Project.</title>
        <authorList>
            <person name="Zhang R.-G."/>
        </authorList>
    </citation>
    <scope>NUCLEOTIDE SEQUENCE</scope>
    <source>
        <strain evidence="5">Huo1</strain>
        <tissue evidence="5">Leaf</tissue>
    </source>
</reference>
<keyword evidence="3" id="KW-0732">Signal</keyword>
<dbReference type="InterPro" id="IPR011051">
    <property type="entry name" value="RmlC_Cupin_sf"/>
</dbReference>
<feature type="domain" description="Cupin type-1" evidence="4">
    <location>
        <begin position="126"/>
        <end position="279"/>
    </location>
</feature>
<evidence type="ECO:0000256" key="1">
    <source>
        <dbReference type="SAM" id="Coils"/>
    </source>
</evidence>
<accession>A0A8X9A243</accession>
<sequence length="527" mass="60854">MSYKAMCLALLLASAAVALASQDPELQQCKHQCHADDKQVRQCEDRCEEYHRHDNDRSPIQKLRECNKDCERRHQEQQQERQREDCQRRCQERYEKETQSYEGRGRHGRDSHQQKQTNNPYVFEDRHFFTGMQTQHGRLRILQQFTERSDLLRGIENYRIAVLEAQPQTFIVPSHLDAEILVFVARGRGAVNMVREERREGFNIKEGDIFRIHAGTTAYLVNRDNNERLVLVKLIQPVNTPGQFQEFYGAGGQNPESYFKAFSDEILEAAFNVDGERVKRLFGQQRQGAIIKASSEQIRSMSQHQEGGIWPFGGESKGTHNIYDKRPIYNNNYGQYYEVDSSQFRQLRDLDIAISFSNISQGAMTAPFYNSKANKIAVVVEGEGYFEMACPHLSQSRSQSQSQRQSRRGEEEEEEEEEYSYRPRGETTTSYKTVRSRLRTGTVVVVPAGHPFVAVASNNQNLQIVSFKVNADNNEQFTLAGKRNVMNQLEREAKELAFGVPAREVEEVFRSQEEEFFFEGPGRRADA</sequence>
<dbReference type="InterPro" id="IPR006045">
    <property type="entry name" value="Cupin_1"/>
</dbReference>
<dbReference type="Gene3D" id="2.60.120.10">
    <property type="entry name" value="Jelly Rolls"/>
    <property type="match status" value="2"/>
</dbReference>
<dbReference type="Pfam" id="PF00190">
    <property type="entry name" value="Cupin_1"/>
    <property type="match status" value="2"/>
</dbReference>
<feature type="compositionally biased region" description="Low complexity" evidence="2">
    <location>
        <begin position="394"/>
        <end position="404"/>
    </location>
</feature>
<feature type="region of interest" description="Disordered" evidence="2">
    <location>
        <begin position="97"/>
        <end position="117"/>
    </location>
</feature>
<proteinExistence type="predicted"/>
<feature type="region of interest" description="Disordered" evidence="2">
    <location>
        <begin position="392"/>
        <end position="432"/>
    </location>
</feature>
<feature type="domain" description="Cupin type-1" evidence="4">
    <location>
        <begin position="320"/>
        <end position="506"/>
    </location>
</feature>